<organism evidence="2 3">
    <name type="scientific">Tardiphaga alba</name>
    <dbReference type="NCBI Taxonomy" id="340268"/>
    <lineage>
        <taxon>Bacteria</taxon>
        <taxon>Pseudomonadati</taxon>
        <taxon>Pseudomonadota</taxon>
        <taxon>Alphaproteobacteria</taxon>
        <taxon>Hyphomicrobiales</taxon>
        <taxon>Nitrobacteraceae</taxon>
        <taxon>Tardiphaga</taxon>
    </lineage>
</organism>
<dbReference type="Gene3D" id="1.10.10.60">
    <property type="entry name" value="Homeodomain-like"/>
    <property type="match status" value="1"/>
</dbReference>
<reference evidence="2 3" key="1">
    <citation type="submission" date="2019-02" db="EMBL/GenBank/DDBJ databases">
        <title>Emended description of the genus Rhodopseudomonas and description of Rhodopseudomonas albus sp. nov., a non-phototrophic, heavy-metal-tolerant bacterium isolated from garden soil.</title>
        <authorList>
            <person name="Bao Z."/>
            <person name="Cao W.W."/>
            <person name="Sato Y."/>
            <person name="Nishizawa T."/>
            <person name="Zhao J."/>
            <person name="Guo Y."/>
            <person name="Ohta H."/>
        </authorList>
    </citation>
    <scope>NUCLEOTIDE SEQUENCE [LARGE SCALE GENOMIC DNA]</scope>
    <source>
        <strain evidence="2 3">SK50-23</strain>
    </source>
</reference>
<feature type="region of interest" description="Disordered" evidence="1">
    <location>
        <begin position="66"/>
        <end position="85"/>
    </location>
</feature>
<evidence type="ECO:0000256" key="1">
    <source>
        <dbReference type="SAM" id="MobiDB-lite"/>
    </source>
</evidence>
<protein>
    <recommendedName>
        <fullName evidence="4">GcrA cell cycle regulator</fullName>
    </recommendedName>
</protein>
<gene>
    <name evidence="2" type="ORF">RPMA_18930</name>
</gene>
<name>A0ABX8AAS7_9BRAD</name>
<proteinExistence type="predicted"/>
<evidence type="ECO:0000313" key="2">
    <source>
        <dbReference type="EMBL" id="QUS40674.1"/>
    </source>
</evidence>
<dbReference type="Proteomes" id="UP000682843">
    <property type="component" value="Chromosome"/>
</dbReference>
<dbReference type="EMBL" id="CP036498">
    <property type="protein sequence ID" value="QUS40674.1"/>
    <property type="molecule type" value="Genomic_DNA"/>
</dbReference>
<dbReference type="RefSeq" id="WP_211909261.1">
    <property type="nucleotide sequence ID" value="NZ_CP036498.1"/>
</dbReference>
<keyword evidence="3" id="KW-1185">Reference proteome</keyword>
<evidence type="ECO:0000313" key="3">
    <source>
        <dbReference type="Proteomes" id="UP000682843"/>
    </source>
</evidence>
<accession>A0ABX8AAS7</accession>
<sequence length="85" mass="9326">MKPVVRRWTDEEIEKLKALAAQGASALRCSAALNRSSSSVTKTASKLGVELRGVRAVKADYRQEVEKAERDLPKGSRRNDGSRLA</sequence>
<evidence type="ECO:0008006" key="4">
    <source>
        <dbReference type="Google" id="ProtNLM"/>
    </source>
</evidence>